<evidence type="ECO:0000256" key="1">
    <source>
        <dbReference type="PROSITE-ProRule" id="PRU00042"/>
    </source>
</evidence>
<dbReference type="Gene3D" id="3.30.160.60">
    <property type="entry name" value="Classic Zinc Finger"/>
    <property type="match status" value="1"/>
</dbReference>
<dbReference type="OrthoDB" id="202922at2759"/>
<keyword evidence="2" id="KW-0472">Membrane</keyword>
<name>A0A9W7C5F0_9STRA</name>
<dbReference type="AlphaFoldDB" id="A0A9W7C5F0"/>
<feature type="transmembrane region" description="Helical" evidence="2">
    <location>
        <begin position="147"/>
        <end position="169"/>
    </location>
</feature>
<evidence type="ECO:0000256" key="2">
    <source>
        <dbReference type="SAM" id="Phobius"/>
    </source>
</evidence>
<dbReference type="InterPro" id="IPR013087">
    <property type="entry name" value="Znf_C2H2_type"/>
</dbReference>
<feature type="transmembrane region" description="Helical" evidence="2">
    <location>
        <begin position="77"/>
        <end position="97"/>
    </location>
</feature>
<accession>A0A9W7C5F0</accession>
<gene>
    <name evidence="4" type="ORF">TrLO_g15007</name>
</gene>
<sequence>MANLLALNITTPALLEEYVCEGTVNGVAQDFYPYCEFPYVNKGWGDDGEVGFEDVVMGDCTLKFGEAYASGYTMKRIIYGSINICTVLTTVRFLMIFQEKRKVSNAKKKTVNEQLCLLNLTICCAHLLICADMDSFSFFPYFLTSMLQGYCGAGMISLAIMLVSSWVTIVDGGKSKKTPPWVSKLALGSMVTAFTCEIILAALEIFVNTDSIGSFDGNMNAVKGFAFAIVLGIWAAVCIRYYLKISAQLKSGASSSGSKMIRKYCIVLLFCESLAMAYKVLFSILRIGKQDKETFCDAIDEFKRMGWFTGNEVRWSELLADMAVSVRQLAEIEVSEEEDLYLAGECCVSVRNIVEFFPDVSDAITLSQNIDVLRFFGGRRGFHVRAPTKSELGTSLLKRVAESLGLQGRVWDKTSTNFVKDIDMLQEALTTYNDIERDSGTGHKRLMKGHKCSEHDIGGEVRDINGCTHKTTWQNNHMTSHKATNHKTGGLVCGIDGCQHRTGNSMDMKRHKLSKHGFGPGHGRKRFHCDVPGCSSSYLRESRLRDHKAKKHSIGVTPDKVSCTVLGCSKTFCSKAEMVRHVKAKHSGGCNFSTSITSNLRRHKKNVHGM</sequence>
<protein>
    <recommendedName>
        <fullName evidence="3">C2H2-type domain-containing protein</fullName>
    </recommendedName>
</protein>
<feature type="transmembrane region" description="Helical" evidence="2">
    <location>
        <begin position="181"/>
        <end position="205"/>
    </location>
</feature>
<dbReference type="Proteomes" id="UP001165122">
    <property type="component" value="Unassembled WGS sequence"/>
</dbReference>
<feature type="transmembrane region" description="Helical" evidence="2">
    <location>
        <begin position="117"/>
        <end position="141"/>
    </location>
</feature>
<evidence type="ECO:0000259" key="3">
    <source>
        <dbReference type="PROSITE" id="PS50157"/>
    </source>
</evidence>
<keyword evidence="2" id="KW-1133">Transmembrane helix</keyword>
<evidence type="ECO:0000313" key="5">
    <source>
        <dbReference type="Proteomes" id="UP001165122"/>
    </source>
</evidence>
<evidence type="ECO:0000313" key="4">
    <source>
        <dbReference type="EMBL" id="GMI03230.1"/>
    </source>
</evidence>
<dbReference type="EMBL" id="BRXW01000054">
    <property type="protein sequence ID" value="GMI03230.1"/>
    <property type="molecule type" value="Genomic_DNA"/>
</dbReference>
<dbReference type="SMART" id="SM00355">
    <property type="entry name" value="ZnF_C2H2"/>
    <property type="match status" value="4"/>
</dbReference>
<feature type="transmembrane region" description="Helical" evidence="2">
    <location>
        <begin position="225"/>
        <end position="243"/>
    </location>
</feature>
<dbReference type="PROSITE" id="PS00028">
    <property type="entry name" value="ZINC_FINGER_C2H2_1"/>
    <property type="match status" value="2"/>
</dbReference>
<feature type="domain" description="C2H2-type" evidence="3">
    <location>
        <begin position="561"/>
        <end position="588"/>
    </location>
</feature>
<organism evidence="4 5">
    <name type="scientific">Triparma laevis f. longispina</name>
    <dbReference type="NCBI Taxonomy" id="1714387"/>
    <lineage>
        <taxon>Eukaryota</taxon>
        <taxon>Sar</taxon>
        <taxon>Stramenopiles</taxon>
        <taxon>Ochrophyta</taxon>
        <taxon>Bolidophyceae</taxon>
        <taxon>Parmales</taxon>
        <taxon>Triparmaceae</taxon>
        <taxon>Triparma</taxon>
    </lineage>
</organism>
<keyword evidence="5" id="KW-1185">Reference proteome</keyword>
<reference evidence="5" key="1">
    <citation type="journal article" date="2023" name="Commun. Biol.">
        <title>Genome analysis of Parmales, the sister group of diatoms, reveals the evolutionary specialization of diatoms from phago-mixotrophs to photoautotrophs.</title>
        <authorList>
            <person name="Ban H."/>
            <person name="Sato S."/>
            <person name="Yoshikawa S."/>
            <person name="Yamada K."/>
            <person name="Nakamura Y."/>
            <person name="Ichinomiya M."/>
            <person name="Sato N."/>
            <person name="Blanc-Mathieu R."/>
            <person name="Endo H."/>
            <person name="Kuwata A."/>
            <person name="Ogata H."/>
        </authorList>
    </citation>
    <scope>NUCLEOTIDE SEQUENCE [LARGE SCALE GENOMIC DNA]</scope>
    <source>
        <strain evidence="5">NIES 3700</strain>
    </source>
</reference>
<keyword evidence="1" id="KW-0479">Metal-binding</keyword>
<feature type="transmembrane region" description="Helical" evidence="2">
    <location>
        <begin position="264"/>
        <end position="285"/>
    </location>
</feature>
<keyword evidence="2" id="KW-0812">Transmembrane</keyword>
<proteinExistence type="predicted"/>
<keyword evidence="1" id="KW-0863">Zinc-finger</keyword>
<dbReference type="GO" id="GO:0008270">
    <property type="term" value="F:zinc ion binding"/>
    <property type="evidence" value="ECO:0007669"/>
    <property type="project" value="UniProtKB-KW"/>
</dbReference>
<keyword evidence="1" id="KW-0862">Zinc</keyword>
<dbReference type="PROSITE" id="PS50157">
    <property type="entry name" value="ZINC_FINGER_C2H2_2"/>
    <property type="match status" value="1"/>
</dbReference>
<comment type="caution">
    <text evidence="4">The sequence shown here is derived from an EMBL/GenBank/DDBJ whole genome shotgun (WGS) entry which is preliminary data.</text>
</comment>